<feature type="compositionally biased region" description="Basic residues" evidence="1">
    <location>
        <begin position="1"/>
        <end position="15"/>
    </location>
</feature>
<evidence type="ECO:0000313" key="3">
    <source>
        <dbReference type="Proteomes" id="UP000537718"/>
    </source>
</evidence>
<reference evidence="2 3" key="1">
    <citation type="submission" date="2020-08" db="EMBL/GenBank/DDBJ databases">
        <title>Genomic Encyclopedia of Type Strains, Phase IV (KMG-V): Genome sequencing to study the core and pangenomes of soil and plant-associated prokaryotes.</title>
        <authorList>
            <person name="Whitman W."/>
        </authorList>
    </citation>
    <scope>NUCLEOTIDE SEQUENCE [LARGE SCALE GENOMIC DNA]</scope>
    <source>
        <strain evidence="2 3">MP7CTX6</strain>
    </source>
</reference>
<name>A0A7W9DME5_9SPHI</name>
<feature type="region of interest" description="Disordered" evidence="1">
    <location>
        <begin position="1"/>
        <end position="48"/>
    </location>
</feature>
<evidence type="ECO:0000313" key="2">
    <source>
        <dbReference type="EMBL" id="MBB5623889.1"/>
    </source>
</evidence>
<protein>
    <submittedName>
        <fullName evidence="2">Uncharacterized protein</fullName>
    </submittedName>
</protein>
<dbReference type="RefSeq" id="WP_183869956.1">
    <property type="nucleotide sequence ID" value="NZ_JACHCF010000015.1"/>
</dbReference>
<organism evidence="2 3">
    <name type="scientific">Pedobacter cryoconitis</name>
    <dbReference type="NCBI Taxonomy" id="188932"/>
    <lineage>
        <taxon>Bacteria</taxon>
        <taxon>Pseudomonadati</taxon>
        <taxon>Bacteroidota</taxon>
        <taxon>Sphingobacteriia</taxon>
        <taxon>Sphingobacteriales</taxon>
        <taxon>Sphingobacteriaceae</taxon>
        <taxon>Pedobacter</taxon>
    </lineage>
</organism>
<dbReference type="AlphaFoldDB" id="A0A7W9DME5"/>
<gene>
    <name evidence="2" type="ORF">HDE69_004977</name>
</gene>
<accession>A0A7W9DME5</accession>
<comment type="caution">
    <text evidence="2">The sequence shown here is derived from an EMBL/GenBank/DDBJ whole genome shotgun (WGS) entry which is preliminary data.</text>
</comment>
<proteinExistence type="predicted"/>
<feature type="compositionally biased region" description="Low complexity" evidence="1">
    <location>
        <begin position="16"/>
        <end position="27"/>
    </location>
</feature>
<dbReference type="Proteomes" id="UP000537718">
    <property type="component" value="Unassembled WGS sequence"/>
</dbReference>
<sequence>MKAPKKVTSTKKVAVKPKSVAKPPAKKISSGNKKLDSAIKMVLKKPKK</sequence>
<evidence type="ECO:0000256" key="1">
    <source>
        <dbReference type="SAM" id="MobiDB-lite"/>
    </source>
</evidence>
<dbReference type="EMBL" id="JACHCF010000015">
    <property type="protein sequence ID" value="MBB5623889.1"/>
    <property type="molecule type" value="Genomic_DNA"/>
</dbReference>